<protein>
    <recommendedName>
        <fullName evidence="4">Alpha/beta fold hydrolase</fullName>
    </recommendedName>
</protein>
<sequence>MAFVCFSAPAGLAVAQGQSHIKLPLDSPIIRTIDAGVGATLVVSDQGKVIRFNPNVENGQPESLAALAQPIADLVPLRDLSATLILDLEGQLRLLRDGAIDSEFLLAAPMQGKLFAAEKGRALVADSDGNYALIDVASKTAAPVKTFPDFGTNLKLYDDLSLAGFQASESLQLVDVDTGESLASLPIGEAVDFDVSKTRGLVAAASQFGGVQIWDLVQQEPLDFTLGMLDEVWYLKFLESGDLLTITRPGVATIYSSQDWRPVHTFQVPPMSELRFANVSGNNELMLTTEAESVHTIPLVQYGFAARLTSSGYVPVKLWYATNRLPGEQASSLSSRLVQWIFQADVVAVLAIVGVLAATLTFFTIKKGWRLLTSVAVAAASILVLAAGLFTLVDRNAKSAPAAPESYYGNVLNESGDIAWGKCEITVPVDRLPGEINEPGGFLGFQEAANPEKHFIITAVEPTSSESILDQVKSRGEPEEFLVFVHGYNVPFSAAAKRTAQLKVDLNIQGEAFFFSWPSHGDLSKYLADEDNAELSKAPFQEMLKTISQSFPNVRIHLIGHSMGTRIIHESIRQLHAERSPALDSLDSLVLAAPDIDRRQFRSELAKTVQELDLPITLYASANDRALLVSGQLHNNSRLGDVFPEPVVMPGVETIDCSLIDTDWLGHGYYGDSRDLLQDLIQVIRDDRPAAQRFGLTVQTMDNDQRYWFLRP</sequence>
<dbReference type="ESTHER" id="9plan-a3zr67">
    <property type="family name" value="Duf_900"/>
</dbReference>
<gene>
    <name evidence="2" type="ORF">DSM3645_21367</name>
</gene>
<evidence type="ECO:0000313" key="2">
    <source>
        <dbReference type="EMBL" id="EAQ81163.1"/>
    </source>
</evidence>
<dbReference type="Gene3D" id="2.130.10.10">
    <property type="entry name" value="YVTN repeat-like/Quinoprotein amine dehydrogenase"/>
    <property type="match status" value="1"/>
</dbReference>
<dbReference type="PANTHER" id="PTHR36513:SF1">
    <property type="entry name" value="TRANSMEMBRANE PROTEIN"/>
    <property type="match status" value="1"/>
</dbReference>
<dbReference type="SUPFAM" id="SSF50998">
    <property type="entry name" value="Quinoprotein alcohol dehydrogenase-like"/>
    <property type="match status" value="1"/>
</dbReference>
<name>A3ZR67_9BACT</name>
<dbReference type="SUPFAM" id="SSF53474">
    <property type="entry name" value="alpha/beta-Hydrolases"/>
    <property type="match status" value="1"/>
</dbReference>
<dbReference type="Proteomes" id="UP000004358">
    <property type="component" value="Unassembled WGS sequence"/>
</dbReference>
<keyword evidence="1" id="KW-1133">Transmembrane helix</keyword>
<dbReference type="InterPro" id="IPR011047">
    <property type="entry name" value="Quinoprotein_ADH-like_sf"/>
</dbReference>
<dbReference type="AlphaFoldDB" id="A3ZR67"/>
<dbReference type="PANTHER" id="PTHR36513">
    <property type="entry name" value="ABC TRANSMEMBRANE TYPE-1 DOMAIN-CONTAINING PROTEIN"/>
    <property type="match status" value="1"/>
</dbReference>
<evidence type="ECO:0000313" key="3">
    <source>
        <dbReference type="Proteomes" id="UP000004358"/>
    </source>
</evidence>
<keyword evidence="1" id="KW-0472">Membrane</keyword>
<dbReference type="InterPro" id="IPR029058">
    <property type="entry name" value="AB_hydrolase_fold"/>
</dbReference>
<proteinExistence type="predicted"/>
<reference evidence="2 3" key="1">
    <citation type="submission" date="2006-02" db="EMBL/GenBank/DDBJ databases">
        <authorList>
            <person name="Amann R."/>
            <person name="Ferriera S."/>
            <person name="Johnson J."/>
            <person name="Kravitz S."/>
            <person name="Halpern A."/>
            <person name="Remington K."/>
            <person name="Beeson K."/>
            <person name="Tran B."/>
            <person name="Rogers Y.-H."/>
            <person name="Friedman R."/>
            <person name="Venter J.C."/>
        </authorList>
    </citation>
    <scope>NUCLEOTIDE SEQUENCE [LARGE SCALE GENOMIC DNA]</scope>
    <source>
        <strain evidence="2 3">DSM 3645</strain>
    </source>
</reference>
<dbReference type="InterPro" id="IPR015943">
    <property type="entry name" value="WD40/YVTN_repeat-like_dom_sf"/>
</dbReference>
<dbReference type="InterPro" id="IPR010297">
    <property type="entry name" value="DUF900_hydrolase"/>
</dbReference>
<dbReference type="HOGENOM" id="CLU_387676_0_0_0"/>
<dbReference type="EMBL" id="AANZ01000006">
    <property type="protein sequence ID" value="EAQ81163.1"/>
    <property type="molecule type" value="Genomic_DNA"/>
</dbReference>
<dbReference type="Pfam" id="PF05990">
    <property type="entry name" value="DUF900"/>
    <property type="match status" value="1"/>
</dbReference>
<evidence type="ECO:0000256" key="1">
    <source>
        <dbReference type="SAM" id="Phobius"/>
    </source>
</evidence>
<dbReference type="Gene3D" id="3.40.50.1820">
    <property type="entry name" value="alpha/beta hydrolase"/>
    <property type="match status" value="1"/>
</dbReference>
<keyword evidence="1" id="KW-0812">Transmembrane</keyword>
<comment type="caution">
    <text evidence="2">The sequence shown here is derived from an EMBL/GenBank/DDBJ whole genome shotgun (WGS) entry which is preliminary data.</text>
</comment>
<feature type="transmembrane region" description="Helical" evidence="1">
    <location>
        <begin position="340"/>
        <end position="364"/>
    </location>
</feature>
<accession>A3ZR67</accession>
<feature type="transmembrane region" description="Helical" evidence="1">
    <location>
        <begin position="371"/>
        <end position="393"/>
    </location>
</feature>
<organism evidence="2 3">
    <name type="scientific">Blastopirellula marina DSM 3645</name>
    <dbReference type="NCBI Taxonomy" id="314230"/>
    <lineage>
        <taxon>Bacteria</taxon>
        <taxon>Pseudomonadati</taxon>
        <taxon>Planctomycetota</taxon>
        <taxon>Planctomycetia</taxon>
        <taxon>Pirellulales</taxon>
        <taxon>Pirellulaceae</taxon>
        <taxon>Blastopirellula</taxon>
    </lineage>
</organism>
<evidence type="ECO:0008006" key="4">
    <source>
        <dbReference type="Google" id="ProtNLM"/>
    </source>
</evidence>
<dbReference type="eggNOG" id="COG4782">
    <property type="taxonomic scope" value="Bacteria"/>
</dbReference>